<gene>
    <name evidence="1" type="ORF">HaLaN_29181</name>
</gene>
<comment type="caution">
    <text evidence="1">The sequence shown here is derived from an EMBL/GenBank/DDBJ whole genome shotgun (WGS) entry which is preliminary data.</text>
</comment>
<sequence>MDGGGPDGPAANNFLGNVCRTRNQIGGCGAGGCGECGHAEADGAIAVANGGLDVENNMVP</sequence>
<evidence type="ECO:0000313" key="2">
    <source>
        <dbReference type="Proteomes" id="UP000485058"/>
    </source>
</evidence>
<keyword evidence="2" id="KW-1185">Reference proteome</keyword>
<dbReference type="AlphaFoldDB" id="A0A6A0AC79"/>
<name>A0A6A0AC79_HAELA</name>
<accession>A0A6A0AC79</accession>
<evidence type="ECO:0000313" key="1">
    <source>
        <dbReference type="EMBL" id="GFH30346.1"/>
    </source>
</evidence>
<organism evidence="1 2">
    <name type="scientific">Haematococcus lacustris</name>
    <name type="common">Green alga</name>
    <name type="synonym">Haematococcus pluvialis</name>
    <dbReference type="NCBI Taxonomy" id="44745"/>
    <lineage>
        <taxon>Eukaryota</taxon>
        <taxon>Viridiplantae</taxon>
        <taxon>Chlorophyta</taxon>
        <taxon>core chlorophytes</taxon>
        <taxon>Chlorophyceae</taxon>
        <taxon>CS clade</taxon>
        <taxon>Chlamydomonadales</taxon>
        <taxon>Haematococcaceae</taxon>
        <taxon>Haematococcus</taxon>
    </lineage>
</organism>
<dbReference type="EMBL" id="BLLF01004844">
    <property type="protein sequence ID" value="GFH30346.1"/>
    <property type="molecule type" value="Genomic_DNA"/>
</dbReference>
<protein>
    <submittedName>
        <fullName evidence="1">Uncharacterized protein</fullName>
    </submittedName>
</protein>
<dbReference type="Proteomes" id="UP000485058">
    <property type="component" value="Unassembled WGS sequence"/>
</dbReference>
<reference evidence="1 2" key="1">
    <citation type="submission" date="2020-02" db="EMBL/GenBank/DDBJ databases">
        <title>Draft genome sequence of Haematococcus lacustris strain NIES-144.</title>
        <authorList>
            <person name="Morimoto D."/>
            <person name="Nakagawa S."/>
            <person name="Yoshida T."/>
            <person name="Sawayama S."/>
        </authorList>
    </citation>
    <scope>NUCLEOTIDE SEQUENCE [LARGE SCALE GENOMIC DNA]</scope>
    <source>
        <strain evidence="1 2">NIES-144</strain>
    </source>
</reference>
<proteinExistence type="predicted"/>